<evidence type="ECO:0000256" key="2">
    <source>
        <dbReference type="SAM" id="Phobius"/>
    </source>
</evidence>
<accession>A0A182Q819</accession>
<name>A0A182Q819_9DIPT</name>
<keyword evidence="5" id="KW-1185">Reference proteome</keyword>
<proteinExistence type="predicted"/>
<feature type="compositionally biased region" description="Low complexity" evidence="1">
    <location>
        <begin position="291"/>
        <end position="308"/>
    </location>
</feature>
<dbReference type="Proteomes" id="UP000075886">
    <property type="component" value="Unassembled WGS sequence"/>
</dbReference>
<evidence type="ECO:0000313" key="5">
    <source>
        <dbReference type="Proteomes" id="UP000075886"/>
    </source>
</evidence>
<dbReference type="VEuPathDB" id="VectorBase:AFAF004899"/>
<reference evidence="4" key="2">
    <citation type="submission" date="2020-05" db="UniProtKB">
        <authorList>
            <consortium name="EnsemblMetazoa"/>
        </authorList>
    </citation>
    <scope>IDENTIFICATION</scope>
    <source>
        <strain evidence="4">FAR1</strain>
    </source>
</reference>
<dbReference type="PANTHER" id="PTHR36299">
    <property type="entry name" value="AGAP008005-PA"/>
    <property type="match status" value="1"/>
</dbReference>
<dbReference type="EMBL" id="AXCN02000795">
    <property type="status" value="NOT_ANNOTATED_CDS"/>
    <property type="molecule type" value="Genomic_DNA"/>
</dbReference>
<feature type="transmembrane region" description="Helical" evidence="2">
    <location>
        <begin position="50"/>
        <end position="69"/>
    </location>
</feature>
<keyword evidence="2" id="KW-0812">Transmembrane</keyword>
<evidence type="ECO:0000259" key="3">
    <source>
        <dbReference type="Pfam" id="PF15998"/>
    </source>
</evidence>
<evidence type="ECO:0000313" key="4">
    <source>
        <dbReference type="EnsemblMetazoa" id="AFAF004899-PA"/>
    </source>
</evidence>
<dbReference type="PANTHER" id="PTHR36299:SF2">
    <property type="entry name" value="DUF4773 DOMAIN-CONTAINING PROTEIN"/>
    <property type="match status" value="1"/>
</dbReference>
<reference evidence="5" key="1">
    <citation type="submission" date="2014-01" db="EMBL/GenBank/DDBJ databases">
        <title>The Genome Sequence of Anopheles farauti FAR1 (V2).</title>
        <authorList>
            <consortium name="The Broad Institute Genomics Platform"/>
            <person name="Neafsey D.E."/>
            <person name="Besansky N."/>
            <person name="Howell P."/>
            <person name="Walton C."/>
            <person name="Young S.K."/>
            <person name="Zeng Q."/>
            <person name="Gargeya S."/>
            <person name="Fitzgerald M."/>
            <person name="Haas B."/>
            <person name="Abouelleil A."/>
            <person name="Allen A.W."/>
            <person name="Alvarado L."/>
            <person name="Arachchi H.M."/>
            <person name="Berlin A.M."/>
            <person name="Chapman S.B."/>
            <person name="Gainer-Dewar J."/>
            <person name="Goldberg J."/>
            <person name="Griggs A."/>
            <person name="Gujja S."/>
            <person name="Hansen M."/>
            <person name="Howarth C."/>
            <person name="Imamovic A."/>
            <person name="Ireland A."/>
            <person name="Larimer J."/>
            <person name="McCowan C."/>
            <person name="Murphy C."/>
            <person name="Pearson M."/>
            <person name="Poon T.W."/>
            <person name="Priest M."/>
            <person name="Roberts A."/>
            <person name="Saif S."/>
            <person name="Shea T."/>
            <person name="Sisk P."/>
            <person name="Sykes S."/>
            <person name="Wortman J."/>
            <person name="Nusbaum C."/>
            <person name="Birren B."/>
        </authorList>
    </citation>
    <scope>NUCLEOTIDE SEQUENCE [LARGE SCALE GENOMIC DNA]</scope>
    <source>
        <strain evidence="5">FAR1</strain>
    </source>
</reference>
<keyword evidence="2" id="KW-1133">Transmembrane helix</keyword>
<dbReference type="InterPro" id="IPR031941">
    <property type="entry name" value="DUF4773"/>
</dbReference>
<evidence type="ECO:0000256" key="1">
    <source>
        <dbReference type="SAM" id="MobiDB-lite"/>
    </source>
</evidence>
<organism evidence="4 5">
    <name type="scientific">Anopheles farauti</name>
    <dbReference type="NCBI Taxonomy" id="69004"/>
    <lineage>
        <taxon>Eukaryota</taxon>
        <taxon>Metazoa</taxon>
        <taxon>Ecdysozoa</taxon>
        <taxon>Arthropoda</taxon>
        <taxon>Hexapoda</taxon>
        <taxon>Insecta</taxon>
        <taxon>Pterygota</taxon>
        <taxon>Neoptera</taxon>
        <taxon>Endopterygota</taxon>
        <taxon>Diptera</taxon>
        <taxon>Nematocera</taxon>
        <taxon>Culicoidea</taxon>
        <taxon>Culicidae</taxon>
        <taxon>Anophelinae</taxon>
        <taxon>Anopheles</taxon>
    </lineage>
</organism>
<dbReference type="AlphaFoldDB" id="A0A182Q819"/>
<dbReference type="Pfam" id="PF15998">
    <property type="entry name" value="DUF4773"/>
    <property type="match status" value="1"/>
</dbReference>
<protein>
    <recommendedName>
        <fullName evidence="3">DUF4773 domain-containing protein</fullName>
    </recommendedName>
</protein>
<dbReference type="EnsemblMetazoa" id="AFAF004899-RA">
    <property type="protein sequence ID" value="AFAF004899-PA"/>
    <property type="gene ID" value="AFAF004899"/>
</dbReference>
<sequence>MTERRPGPDAQNERSHQAKVLEGTIVCVGRDHEQRGERSGTTKDDTMKKLLLFLLLTYLCSVALSASILDYLSLVTGGDGEAKEEEVDPSNCLCNGPSCICCIDFNMTLIDLGGLGCVRLKYLSAEEGIALNISYGDSVLHSQRVKGPDPPPTCLNVFSSLAQMCARFSELLPTDEGLRGCLQLEPMLLGDVQVELPLGCFRMGPKGMEVIKSAEEQIKEQIPSETSEEATPAPVATVDEKPVAGNSTSALSLLDNLSTADILAAVSESTDEGIAMISNWLGLSVNKVQKPAPAAAEGAAENSATATEGESDKKEEEDEE</sequence>
<feature type="region of interest" description="Disordered" evidence="1">
    <location>
        <begin position="289"/>
        <end position="320"/>
    </location>
</feature>
<dbReference type="STRING" id="69004.A0A182Q819"/>
<feature type="domain" description="DUF4773" evidence="3">
    <location>
        <begin position="91"/>
        <end position="207"/>
    </location>
</feature>
<keyword evidence="2" id="KW-0472">Membrane</keyword>